<dbReference type="GO" id="GO:0006355">
    <property type="term" value="P:regulation of DNA-templated transcription"/>
    <property type="evidence" value="ECO:0007669"/>
    <property type="project" value="InterPro"/>
</dbReference>
<feature type="domain" description="Response regulatory" evidence="7">
    <location>
        <begin position="21"/>
        <end position="140"/>
    </location>
</feature>
<organism evidence="8 9">
    <name type="scientific">Segetibacter aerophilus</name>
    <dbReference type="NCBI Taxonomy" id="670293"/>
    <lineage>
        <taxon>Bacteria</taxon>
        <taxon>Pseudomonadati</taxon>
        <taxon>Bacteroidota</taxon>
        <taxon>Chitinophagia</taxon>
        <taxon>Chitinophagales</taxon>
        <taxon>Chitinophagaceae</taxon>
        <taxon>Segetibacter</taxon>
    </lineage>
</organism>
<dbReference type="SMART" id="SM00448">
    <property type="entry name" value="REC"/>
    <property type="match status" value="1"/>
</dbReference>
<evidence type="ECO:0000256" key="4">
    <source>
        <dbReference type="ARBA" id="ARBA00023163"/>
    </source>
</evidence>
<dbReference type="Gene3D" id="1.10.8.60">
    <property type="match status" value="1"/>
</dbReference>
<dbReference type="GO" id="GO:0005524">
    <property type="term" value="F:ATP binding"/>
    <property type="evidence" value="ECO:0007669"/>
    <property type="project" value="UniProtKB-KW"/>
</dbReference>
<dbReference type="SUPFAM" id="SSF52540">
    <property type="entry name" value="P-loop containing nucleoside triphosphate hydrolases"/>
    <property type="match status" value="1"/>
</dbReference>
<feature type="modified residue" description="4-aspartylphosphate" evidence="5">
    <location>
        <position position="70"/>
    </location>
</feature>
<keyword evidence="4" id="KW-0804">Transcription</keyword>
<dbReference type="PROSITE" id="PS50045">
    <property type="entry name" value="SIGMA54_INTERACT_4"/>
    <property type="match status" value="1"/>
</dbReference>
<dbReference type="AlphaFoldDB" id="A0A512BB71"/>
<dbReference type="RefSeq" id="WP_246113189.1">
    <property type="nucleotide sequence ID" value="NZ_BJYT01000005.1"/>
</dbReference>
<keyword evidence="1" id="KW-0547">Nucleotide-binding</keyword>
<dbReference type="SUPFAM" id="SSF46689">
    <property type="entry name" value="Homeodomain-like"/>
    <property type="match status" value="1"/>
</dbReference>
<feature type="domain" description="Sigma-54 factor interaction" evidence="6">
    <location>
        <begin position="162"/>
        <end position="391"/>
    </location>
</feature>
<evidence type="ECO:0000313" key="9">
    <source>
        <dbReference type="Proteomes" id="UP000321513"/>
    </source>
</evidence>
<dbReference type="Pfam" id="PF25601">
    <property type="entry name" value="AAA_lid_14"/>
    <property type="match status" value="1"/>
</dbReference>
<dbReference type="Gene3D" id="1.10.10.60">
    <property type="entry name" value="Homeodomain-like"/>
    <property type="match status" value="1"/>
</dbReference>
<keyword evidence="9" id="KW-1185">Reference proteome</keyword>
<dbReference type="InterPro" id="IPR002078">
    <property type="entry name" value="Sigma_54_int"/>
</dbReference>
<evidence type="ECO:0000256" key="1">
    <source>
        <dbReference type="ARBA" id="ARBA00022741"/>
    </source>
</evidence>
<dbReference type="FunFam" id="3.40.50.300:FF:000006">
    <property type="entry name" value="DNA-binding transcriptional regulator NtrC"/>
    <property type="match status" value="1"/>
</dbReference>
<dbReference type="InterPro" id="IPR025943">
    <property type="entry name" value="Sigma_54_int_dom_ATP-bd_2"/>
</dbReference>
<keyword evidence="2" id="KW-0067">ATP-binding</keyword>
<comment type="caution">
    <text evidence="8">The sequence shown here is derived from an EMBL/GenBank/DDBJ whole genome shotgun (WGS) entry which is preliminary data.</text>
</comment>
<keyword evidence="3" id="KW-0805">Transcription regulation</keyword>
<reference evidence="8 9" key="1">
    <citation type="submission" date="2019-07" db="EMBL/GenBank/DDBJ databases">
        <title>Whole genome shotgun sequence of Segetibacter aerophilus NBRC 106135.</title>
        <authorList>
            <person name="Hosoyama A."/>
            <person name="Uohara A."/>
            <person name="Ohji S."/>
            <person name="Ichikawa N."/>
        </authorList>
    </citation>
    <scope>NUCLEOTIDE SEQUENCE [LARGE SCALE GENOMIC DNA]</scope>
    <source>
        <strain evidence="8 9">NBRC 106135</strain>
    </source>
</reference>
<evidence type="ECO:0000313" key="8">
    <source>
        <dbReference type="EMBL" id="GEO09229.1"/>
    </source>
</evidence>
<dbReference type="CDD" id="cd00009">
    <property type="entry name" value="AAA"/>
    <property type="match status" value="1"/>
</dbReference>
<dbReference type="PANTHER" id="PTHR32071:SF113">
    <property type="entry name" value="ALGINATE BIOSYNTHESIS TRANSCRIPTIONAL REGULATORY PROTEIN ALGB"/>
    <property type="match status" value="1"/>
</dbReference>
<evidence type="ECO:0000259" key="6">
    <source>
        <dbReference type="PROSITE" id="PS50045"/>
    </source>
</evidence>
<evidence type="ECO:0000256" key="5">
    <source>
        <dbReference type="PROSITE-ProRule" id="PRU00169"/>
    </source>
</evidence>
<accession>A0A512BB71</accession>
<dbReference type="InterPro" id="IPR027417">
    <property type="entry name" value="P-loop_NTPase"/>
</dbReference>
<dbReference type="Pfam" id="PF00158">
    <property type="entry name" value="Sigma54_activat"/>
    <property type="match status" value="1"/>
</dbReference>
<dbReference type="PROSITE" id="PS50110">
    <property type="entry name" value="RESPONSE_REGULATORY"/>
    <property type="match status" value="1"/>
</dbReference>
<sequence>MVNLQSINQGNFKDMLLKNASILIIDDDPDVLTAVRLMLKTQVKEVLTEKNPENLRAILAKQTFDLILLDMNFTSSINTGNEGLFWLKKVKELKSDAEVIMITAYGDIDLAIRCLKEGAADFVVKPWHNEKLLSTIKEALNKKATGKSTTTPAEDGIVNKELLGQSSIMQDIFYKIQKIAPTDANILILGENGTGKDLIAKAIHQQSLRANKPYVKVDVGALTDSLFESELFGHKKGAFTDAREDRAGRFEAANGGTLFLDEIANISLHQQAKLLSVLQNRQVMRLGDNRVIPIDIRLVCATNVPLQELANESRFRKDLIYRINTVEIMVPPLRKRGNDIVLLANYFSKFYCTKYLKPCVELDQSAIDKMLHYNYPGNVRELQYTIERAVIMAEDDVLSGNDIIFSPIESSRPSEDEPDELNLSLVEKNTILRVIEKHNGNISKAAKELGLTRTALYRRLSKYDI</sequence>
<evidence type="ECO:0000256" key="3">
    <source>
        <dbReference type="ARBA" id="ARBA00023015"/>
    </source>
</evidence>
<dbReference type="InterPro" id="IPR009057">
    <property type="entry name" value="Homeodomain-like_sf"/>
</dbReference>
<gene>
    <name evidence="8" type="ORF">SAE01_17250</name>
</gene>
<dbReference type="Gene3D" id="3.40.50.2300">
    <property type="match status" value="1"/>
</dbReference>
<name>A0A512BB71_9BACT</name>
<evidence type="ECO:0000259" key="7">
    <source>
        <dbReference type="PROSITE" id="PS50110"/>
    </source>
</evidence>
<dbReference type="Gene3D" id="3.40.50.300">
    <property type="entry name" value="P-loop containing nucleotide triphosphate hydrolases"/>
    <property type="match status" value="1"/>
</dbReference>
<proteinExistence type="predicted"/>
<dbReference type="EMBL" id="BJYT01000005">
    <property type="protein sequence ID" value="GEO09229.1"/>
    <property type="molecule type" value="Genomic_DNA"/>
</dbReference>
<dbReference type="InterPro" id="IPR003593">
    <property type="entry name" value="AAA+_ATPase"/>
</dbReference>
<dbReference type="InterPro" id="IPR058031">
    <property type="entry name" value="AAA_lid_NorR"/>
</dbReference>
<dbReference type="SMART" id="SM00382">
    <property type="entry name" value="AAA"/>
    <property type="match status" value="1"/>
</dbReference>
<evidence type="ECO:0000256" key="2">
    <source>
        <dbReference type="ARBA" id="ARBA00022840"/>
    </source>
</evidence>
<dbReference type="CDD" id="cd00156">
    <property type="entry name" value="REC"/>
    <property type="match status" value="1"/>
</dbReference>
<dbReference type="PANTHER" id="PTHR32071">
    <property type="entry name" value="TRANSCRIPTIONAL REGULATORY PROTEIN"/>
    <property type="match status" value="1"/>
</dbReference>
<dbReference type="InterPro" id="IPR001789">
    <property type="entry name" value="Sig_transdc_resp-reg_receiver"/>
</dbReference>
<dbReference type="Proteomes" id="UP000321513">
    <property type="component" value="Unassembled WGS sequence"/>
</dbReference>
<protein>
    <submittedName>
        <fullName evidence="8">Sigma-54-dependent Fis family transcriptional regulator</fullName>
    </submittedName>
</protein>
<dbReference type="GO" id="GO:0043565">
    <property type="term" value="F:sequence-specific DNA binding"/>
    <property type="evidence" value="ECO:0007669"/>
    <property type="project" value="InterPro"/>
</dbReference>
<dbReference type="InterPro" id="IPR002197">
    <property type="entry name" value="HTH_Fis"/>
</dbReference>
<dbReference type="PRINTS" id="PR01590">
    <property type="entry name" value="HTHFIS"/>
</dbReference>
<dbReference type="SUPFAM" id="SSF52172">
    <property type="entry name" value="CheY-like"/>
    <property type="match status" value="1"/>
</dbReference>
<keyword evidence="5" id="KW-0597">Phosphoprotein</keyword>
<dbReference type="Pfam" id="PF02954">
    <property type="entry name" value="HTH_8"/>
    <property type="match status" value="1"/>
</dbReference>
<dbReference type="PROSITE" id="PS00676">
    <property type="entry name" value="SIGMA54_INTERACT_2"/>
    <property type="match status" value="1"/>
</dbReference>
<dbReference type="InterPro" id="IPR011006">
    <property type="entry name" value="CheY-like_superfamily"/>
</dbReference>
<dbReference type="GO" id="GO:0000160">
    <property type="term" value="P:phosphorelay signal transduction system"/>
    <property type="evidence" value="ECO:0007669"/>
    <property type="project" value="InterPro"/>
</dbReference>
<dbReference type="Pfam" id="PF00072">
    <property type="entry name" value="Response_reg"/>
    <property type="match status" value="1"/>
</dbReference>